<keyword evidence="10 19" id="KW-1133">Transmembrane helix</keyword>
<evidence type="ECO:0000256" key="16">
    <source>
        <dbReference type="PROSITE-ProRule" id="PRU00433"/>
    </source>
</evidence>
<feature type="domain" description="Cytochrome oxidase subunit II copper A binding" evidence="21">
    <location>
        <begin position="123"/>
        <end position="263"/>
    </location>
</feature>
<dbReference type="InterPro" id="IPR009056">
    <property type="entry name" value="Cyt_c-like_dom"/>
</dbReference>
<dbReference type="GO" id="GO:0020037">
    <property type="term" value="F:heme binding"/>
    <property type="evidence" value="ECO:0007669"/>
    <property type="project" value="InterPro"/>
</dbReference>
<evidence type="ECO:0000313" key="24">
    <source>
        <dbReference type="EMBL" id="SDK59343.1"/>
    </source>
</evidence>
<keyword evidence="6 17" id="KW-0812">Transmembrane</keyword>
<feature type="transmembrane region" description="Helical" evidence="19">
    <location>
        <begin position="87"/>
        <end position="111"/>
    </location>
</feature>
<evidence type="ECO:0000256" key="4">
    <source>
        <dbReference type="ARBA" id="ARBA00022617"/>
    </source>
</evidence>
<comment type="similarity">
    <text evidence="2 17">Belongs to the cytochrome c oxidase subunit 2 family.</text>
</comment>
<dbReference type="NCBIfam" id="TIGR02866">
    <property type="entry name" value="CoxB"/>
    <property type="match status" value="1"/>
</dbReference>
<evidence type="ECO:0000256" key="11">
    <source>
        <dbReference type="ARBA" id="ARBA00023004"/>
    </source>
</evidence>
<dbReference type="SUPFAM" id="SSF49503">
    <property type="entry name" value="Cupredoxins"/>
    <property type="match status" value="1"/>
</dbReference>
<evidence type="ECO:0000259" key="23">
    <source>
        <dbReference type="PROSITE" id="PS51007"/>
    </source>
</evidence>
<keyword evidence="11 16" id="KW-0408">Iron</keyword>
<evidence type="ECO:0000259" key="22">
    <source>
        <dbReference type="PROSITE" id="PS50999"/>
    </source>
</evidence>
<dbReference type="Pfam" id="PF13442">
    <property type="entry name" value="Cytochrome_CBB3"/>
    <property type="match status" value="1"/>
</dbReference>
<dbReference type="InterPro" id="IPR001505">
    <property type="entry name" value="Copper_CuA"/>
</dbReference>
<protein>
    <recommendedName>
        <fullName evidence="18">Cytochrome c oxidase subunit 2</fullName>
        <ecNumber evidence="18">7.1.1.9</ecNumber>
    </recommendedName>
</protein>
<keyword evidence="13 19" id="KW-0472">Membrane</keyword>
<keyword evidence="12 18" id="KW-0186">Copper</keyword>
<dbReference type="GO" id="GO:0016491">
    <property type="term" value="F:oxidoreductase activity"/>
    <property type="evidence" value="ECO:0007669"/>
    <property type="project" value="InterPro"/>
</dbReference>
<dbReference type="InterPro" id="IPR045187">
    <property type="entry name" value="CcO_II"/>
</dbReference>
<dbReference type="Gene3D" id="1.10.760.10">
    <property type="entry name" value="Cytochrome c-like domain"/>
    <property type="match status" value="1"/>
</dbReference>
<dbReference type="STRING" id="492660.SAMN05192566_1805"/>
<comment type="catalytic activity">
    <reaction evidence="15 18">
        <text>4 Fe(II)-[cytochrome c] + O2 + 8 H(+)(in) = 4 Fe(III)-[cytochrome c] + 2 H2O + 4 H(+)(out)</text>
        <dbReference type="Rhea" id="RHEA:11436"/>
        <dbReference type="Rhea" id="RHEA-COMP:10350"/>
        <dbReference type="Rhea" id="RHEA-COMP:14399"/>
        <dbReference type="ChEBI" id="CHEBI:15377"/>
        <dbReference type="ChEBI" id="CHEBI:15378"/>
        <dbReference type="ChEBI" id="CHEBI:15379"/>
        <dbReference type="ChEBI" id="CHEBI:29033"/>
        <dbReference type="ChEBI" id="CHEBI:29034"/>
        <dbReference type="EC" id="7.1.1.9"/>
    </reaction>
</comment>
<keyword evidence="25" id="KW-1185">Reference proteome</keyword>
<keyword evidence="3 17" id="KW-0813">Transport</keyword>
<dbReference type="GO" id="GO:0005507">
    <property type="term" value="F:copper ion binding"/>
    <property type="evidence" value="ECO:0007669"/>
    <property type="project" value="InterPro"/>
</dbReference>
<dbReference type="InterPro" id="IPR036909">
    <property type="entry name" value="Cyt_c-like_dom_sf"/>
</dbReference>
<name>A0A1G9D689_9PROT</name>
<keyword evidence="20" id="KW-0732">Signal</keyword>
<dbReference type="OrthoDB" id="9781261at2"/>
<evidence type="ECO:0000256" key="3">
    <source>
        <dbReference type="ARBA" id="ARBA00022448"/>
    </source>
</evidence>
<evidence type="ECO:0000256" key="12">
    <source>
        <dbReference type="ARBA" id="ARBA00023008"/>
    </source>
</evidence>
<gene>
    <name evidence="24" type="ORF">SAMN05192566_1805</name>
</gene>
<sequence length="388" mass="43006">MQGMKKLGASAFALFYSLSARADYTFNFPEPVTPMALDTLHVHNKFMLITAVIFVVVLAIMIYSIVKHRHDKGYKPVVDKAPSTAMEIFWTLVPFAILLLIDFVIMGIPAYHSVVVMEDTRDQSTMVIKITGSQWRWQYEYLDGDAKGIKFVSNLTTTNGQMHNEEDKGEHYLLEVDNPLVLPVGEKVRILMTAADVLHNWWVPQFGSARVAVPGFIRETWVQVEKPGVYRGQCKELCGKGHGYMPVVVNAISKEEFAEWANKKQEEQKAANDVKEMTKDELLAQGKTVYEKNCAVCHQVTGAGLPPAFPALTGSKIATGPIFGADGKYQKDSHLDRVLNGKGVMPAWKATLNDTEIAAVMTYERNALGNAASVDAVVQPAQVKAARE</sequence>
<evidence type="ECO:0000256" key="15">
    <source>
        <dbReference type="ARBA" id="ARBA00047816"/>
    </source>
</evidence>
<dbReference type="Pfam" id="PF02790">
    <property type="entry name" value="COX2_TM"/>
    <property type="match status" value="1"/>
</dbReference>
<keyword evidence="5 17" id="KW-0679">Respiratory chain</keyword>
<dbReference type="SUPFAM" id="SSF46626">
    <property type="entry name" value="Cytochrome c"/>
    <property type="match status" value="1"/>
</dbReference>
<dbReference type="Proteomes" id="UP000198629">
    <property type="component" value="Unassembled WGS sequence"/>
</dbReference>
<dbReference type="PANTHER" id="PTHR22888:SF9">
    <property type="entry name" value="CYTOCHROME C OXIDASE SUBUNIT 2"/>
    <property type="match status" value="1"/>
</dbReference>
<evidence type="ECO:0000256" key="19">
    <source>
        <dbReference type="SAM" id="Phobius"/>
    </source>
</evidence>
<evidence type="ECO:0000256" key="9">
    <source>
        <dbReference type="ARBA" id="ARBA00022982"/>
    </source>
</evidence>
<dbReference type="PROSITE" id="PS00078">
    <property type="entry name" value="COX2"/>
    <property type="match status" value="1"/>
</dbReference>
<evidence type="ECO:0000256" key="14">
    <source>
        <dbReference type="ARBA" id="ARBA00024688"/>
    </source>
</evidence>
<dbReference type="RefSeq" id="WP_091471797.1">
    <property type="nucleotide sequence ID" value="NZ_FNFX01000003.1"/>
</dbReference>
<evidence type="ECO:0000313" key="25">
    <source>
        <dbReference type="Proteomes" id="UP000198629"/>
    </source>
</evidence>
<keyword evidence="9 17" id="KW-0249">Electron transport</keyword>
<evidence type="ECO:0000256" key="17">
    <source>
        <dbReference type="RuleBase" id="RU000456"/>
    </source>
</evidence>
<evidence type="ECO:0000256" key="10">
    <source>
        <dbReference type="ARBA" id="ARBA00022989"/>
    </source>
</evidence>
<keyword evidence="7 16" id="KW-0479">Metal-binding</keyword>
<evidence type="ECO:0000256" key="5">
    <source>
        <dbReference type="ARBA" id="ARBA00022660"/>
    </source>
</evidence>
<evidence type="ECO:0000256" key="20">
    <source>
        <dbReference type="SAM" id="SignalP"/>
    </source>
</evidence>
<comment type="function">
    <text evidence="14 18">Subunits I and II form the functional core of the enzyme complex. Electrons originating in cytochrome c are transferred via heme a and Cu(A) to the binuclear center formed by heme a3 and Cu(B).</text>
</comment>
<feature type="transmembrane region" description="Helical" evidence="19">
    <location>
        <begin position="46"/>
        <end position="66"/>
    </location>
</feature>
<organism evidence="24 25">
    <name type="scientific">Methylophilus rhizosphaerae</name>
    <dbReference type="NCBI Taxonomy" id="492660"/>
    <lineage>
        <taxon>Bacteria</taxon>
        <taxon>Pseudomonadati</taxon>
        <taxon>Pseudomonadota</taxon>
        <taxon>Betaproteobacteria</taxon>
        <taxon>Nitrosomonadales</taxon>
        <taxon>Methylophilaceae</taxon>
        <taxon>Methylophilus</taxon>
    </lineage>
</organism>
<reference evidence="25" key="1">
    <citation type="submission" date="2016-10" db="EMBL/GenBank/DDBJ databases">
        <authorList>
            <person name="Varghese N."/>
            <person name="Submissions S."/>
        </authorList>
    </citation>
    <scope>NUCLEOTIDE SEQUENCE [LARGE SCALE GENOMIC DNA]</scope>
    <source>
        <strain evidence="25">CBMB127</strain>
    </source>
</reference>
<dbReference type="Gene3D" id="1.10.287.90">
    <property type="match status" value="1"/>
</dbReference>
<dbReference type="Gene3D" id="2.60.40.420">
    <property type="entry name" value="Cupredoxins - blue copper proteins"/>
    <property type="match status" value="1"/>
</dbReference>
<dbReference type="Pfam" id="PF00116">
    <property type="entry name" value="COX2"/>
    <property type="match status" value="1"/>
</dbReference>
<dbReference type="PROSITE" id="PS50999">
    <property type="entry name" value="COX2_TM"/>
    <property type="match status" value="1"/>
</dbReference>
<proteinExistence type="inferred from homology"/>
<evidence type="ECO:0000256" key="1">
    <source>
        <dbReference type="ARBA" id="ARBA00004141"/>
    </source>
</evidence>
<dbReference type="InterPro" id="IPR014222">
    <property type="entry name" value="Cyt_c_oxidase_su2"/>
</dbReference>
<keyword evidence="8" id="KW-1278">Translocase</keyword>
<feature type="signal peptide" evidence="20">
    <location>
        <begin position="1"/>
        <end position="22"/>
    </location>
</feature>
<dbReference type="GO" id="GO:0042773">
    <property type="term" value="P:ATP synthesis coupled electron transport"/>
    <property type="evidence" value="ECO:0007669"/>
    <property type="project" value="TreeGrafter"/>
</dbReference>
<dbReference type="InterPro" id="IPR011759">
    <property type="entry name" value="Cyt_c_oxidase_su2_TM_dom"/>
</dbReference>
<evidence type="ECO:0000256" key="18">
    <source>
        <dbReference type="RuleBase" id="RU004024"/>
    </source>
</evidence>
<evidence type="ECO:0000256" key="7">
    <source>
        <dbReference type="ARBA" id="ARBA00022723"/>
    </source>
</evidence>
<dbReference type="EMBL" id="FNFX01000003">
    <property type="protein sequence ID" value="SDK59343.1"/>
    <property type="molecule type" value="Genomic_DNA"/>
</dbReference>
<dbReference type="GO" id="GO:0004129">
    <property type="term" value="F:cytochrome-c oxidase activity"/>
    <property type="evidence" value="ECO:0007669"/>
    <property type="project" value="UniProtKB-EC"/>
</dbReference>
<evidence type="ECO:0000256" key="13">
    <source>
        <dbReference type="ARBA" id="ARBA00023136"/>
    </source>
</evidence>
<dbReference type="InterPro" id="IPR036257">
    <property type="entry name" value="Cyt_c_oxidase_su2_TM_sf"/>
</dbReference>
<accession>A0A1G9D689</accession>
<dbReference type="PROSITE" id="PS51007">
    <property type="entry name" value="CYTC"/>
    <property type="match status" value="1"/>
</dbReference>
<dbReference type="PRINTS" id="PR01166">
    <property type="entry name" value="CYCOXIDASEII"/>
</dbReference>
<evidence type="ECO:0000256" key="2">
    <source>
        <dbReference type="ARBA" id="ARBA00007866"/>
    </source>
</evidence>
<feature type="domain" description="Cytochrome oxidase subunit II transmembrane region profile" evidence="22">
    <location>
        <begin position="20"/>
        <end position="116"/>
    </location>
</feature>
<dbReference type="GO" id="GO:0005886">
    <property type="term" value="C:plasma membrane"/>
    <property type="evidence" value="ECO:0007669"/>
    <property type="project" value="UniProtKB-SubCell"/>
</dbReference>
<comment type="cofactor">
    <cofactor evidence="18">
        <name>Cu cation</name>
        <dbReference type="ChEBI" id="CHEBI:23378"/>
    </cofactor>
    <text evidence="18">Binds a copper A center.</text>
</comment>
<keyword evidence="4 16" id="KW-0349">Heme</keyword>
<dbReference type="PROSITE" id="PS50857">
    <property type="entry name" value="COX2_CUA"/>
    <property type="match status" value="1"/>
</dbReference>
<dbReference type="EC" id="7.1.1.9" evidence="18"/>
<feature type="chain" id="PRO_5011753129" description="Cytochrome c oxidase subunit 2" evidence="20">
    <location>
        <begin position="23"/>
        <end position="388"/>
    </location>
</feature>
<dbReference type="InterPro" id="IPR008972">
    <property type="entry name" value="Cupredoxin"/>
</dbReference>
<dbReference type="PANTHER" id="PTHR22888">
    <property type="entry name" value="CYTOCHROME C OXIDASE, SUBUNIT II"/>
    <property type="match status" value="1"/>
</dbReference>
<dbReference type="SUPFAM" id="SSF81464">
    <property type="entry name" value="Cytochrome c oxidase subunit II-like, transmembrane region"/>
    <property type="match status" value="1"/>
</dbReference>
<evidence type="ECO:0000259" key="21">
    <source>
        <dbReference type="PROSITE" id="PS50857"/>
    </source>
</evidence>
<comment type="subcellular location">
    <subcellularLocation>
        <location evidence="17">Cell membrane</location>
        <topology evidence="17">Multi-pass membrane protein</topology>
    </subcellularLocation>
    <subcellularLocation>
        <location evidence="1">Membrane</location>
        <topology evidence="1">Multi-pass membrane protein</topology>
    </subcellularLocation>
</comment>
<dbReference type="InterPro" id="IPR002429">
    <property type="entry name" value="CcO_II-like_C"/>
</dbReference>
<dbReference type="AlphaFoldDB" id="A0A1G9D689"/>
<feature type="domain" description="Cytochrome c" evidence="23">
    <location>
        <begin position="281"/>
        <end position="368"/>
    </location>
</feature>
<evidence type="ECO:0000256" key="8">
    <source>
        <dbReference type="ARBA" id="ARBA00022967"/>
    </source>
</evidence>
<evidence type="ECO:0000256" key="6">
    <source>
        <dbReference type="ARBA" id="ARBA00022692"/>
    </source>
</evidence>